<dbReference type="Pfam" id="PF00534">
    <property type="entry name" value="Glycos_transf_1"/>
    <property type="match status" value="1"/>
</dbReference>
<dbReference type="PANTHER" id="PTHR12526">
    <property type="entry name" value="GLYCOSYLTRANSFERASE"/>
    <property type="match status" value="1"/>
</dbReference>
<accession>A0A1M4SYQ4</accession>
<keyword evidence="4" id="KW-1185">Reference proteome</keyword>
<dbReference type="RefSeq" id="WP_072892394.1">
    <property type="nucleotide sequence ID" value="NZ_FQVM01000001.1"/>
</dbReference>
<evidence type="ECO:0000313" key="3">
    <source>
        <dbReference type="EMBL" id="SHE37339.1"/>
    </source>
</evidence>
<dbReference type="Pfam" id="PF13439">
    <property type="entry name" value="Glyco_transf_4"/>
    <property type="match status" value="1"/>
</dbReference>
<evidence type="ECO:0000259" key="2">
    <source>
        <dbReference type="Pfam" id="PF13439"/>
    </source>
</evidence>
<name>A0A1M4SYQ4_9CLOT</name>
<dbReference type="CDD" id="cd03801">
    <property type="entry name" value="GT4_PimA-like"/>
    <property type="match status" value="1"/>
</dbReference>
<feature type="domain" description="Glycosyltransferase subfamily 4-like N-terminal" evidence="2">
    <location>
        <begin position="15"/>
        <end position="179"/>
    </location>
</feature>
<dbReference type="SUPFAM" id="SSF53756">
    <property type="entry name" value="UDP-Glycosyltransferase/glycogen phosphorylase"/>
    <property type="match status" value="1"/>
</dbReference>
<evidence type="ECO:0000259" key="1">
    <source>
        <dbReference type="Pfam" id="PF00534"/>
    </source>
</evidence>
<feature type="domain" description="Glycosyl transferase family 1" evidence="1">
    <location>
        <begin position="193"/>
        <end position="360"/>
    </location>
</feature>
<reference evidence="3 4" key="1">
    <citation type="submission" date="2016-11" db="EMBL/GenBank/DDBJ databases">
        <authorList>
            <person name="Jaros S."/>
            <person name="Januszkiewicz K."/>
            <person name="Wedrychowicz H."/>
        </authorList>
    </citation>
    <scope>NUCLEOTIDE SEQUENCE [LARGE SCALE GENOMIC DNA]</scope>
    <source>
        <strain evidence="3 4">DSM 2631</strain>
    </source>
</reference>
<dbReference type="Proteomes" id="UP000184035">
    <property type="component" value="Unassembled WGS sequence"/>
</dbReference>
<sequence>MKNILYLHAGAELYGADIVLLQLMKNLDKSKYKLHIILPCDGPLVDKMKEIGAKVKVLPYPILRRKYFNPKGIFQYAKEYREKNKILLKYCRDNNIEIIHSNTMAVLEGGYLKKKLNIFNVWHIHEIITKPKFVNKVLCNIISKRADRVVAVSNAVRNHLLNTGYFKKTPVDVIYNGVDNTVFNENNETEYLREYYNIKDDEIVVGMIGRVNSWKGQGSFLEAVNKILPKYPKVKAMMVGGVFEGEEWRMENLKKAVNESPCKDRIIVDDYRKDSKNLHCLFDVFVLPSTSPDPLPTVVLEAMASGKPVVGYKHGGVTEMVKENFNGFFADVNNPEDLASQIEVLLKDSDLRKKMGKNSASRQRKDFSLVSYVKNFEKLYDKK</sequence>
<dbReference type="STRING" id="1533.SAMN05443638_101242"/>
<keyword evidence="3" id="KW-0808">Transferase</keyword>
<dbReference type="PANTHER" id="PTHR12526:SF630">
    <property type="entry name" value="GLYCOSYLTRANSFERASE"/>
    <property type="match status" value="1"/>
</dbReference>
<dbReference type="GO" id="GO:0016757">
    <property type="term" value="F:glycosyltransferase activity"/>
    <property type="evidence" value="ECO:0007669"/>
    <property type="project" value="InterPro"/>
</dbReference>
<dbReference type="EMBL" id="FQVM01000001">
    <property type="protein sequence ID" value="SHE37339.1"/>
    <property type="molecule type" value="Genomic_DNA"/>
</dbReference>
<dbReference type="InterPro" id="IPR001296">
    <property type="entry name" value="Glyco_trans_1"/>
</dbReference>
<dbReference type="Gene3D" id="3.40.50.2000">
    <property type="entry name" value="Glycogen Phosphorylase B"/>
    <property type="match status" value="2"/>
</dbReference>
<dbReference type="AlphaFoldDB" id="A0A1M4SYQ4"/>
<organism evidence="3 4">
    <name type="scientific">Clostridium fallax</name>
    <dbReference type="NCBI Taxonomy" id="1533"/>
    <lineage>
        <taxon>Bacteria</taxon>
        <taxon>Bacillati</taxon>
        <taxon>Bacillota</taxon>
        <taxon>Clostridia</taxon>
        <taxon>Eubacteriales</taxon>
        <taxon>Clostridiaceae</taxon>
        <taxon>Clostridium</taxon>
    </lineage>
</organism>
<proteinExistence type="predicted"/>
<dbReference type="InterPro" id="IPR028098">
    <property type="entry name" value="Glyco_trans_4-like_N"/>
</dbReference>
<dbReference type="OrthoDB" id="9806653at2"/>
<gene>
    <name evidence="3" type="ORF">SAMN05443638_101242</name>
</gene>
<protein>
    <submittedName>
        <fullName evidence="3">Glycosyltransferase involved in cell wall bisynthesis</fullName>
    </submittedName>
</protein>
<evidence type="ECO:0000313" key="4">
    <source>
        <dbReference type="Proteomes" id="UP000184035"/>
    </source>
</evidence>